<gene>
    <name evidence="1" type="ORF">Csp_B18010</name>
</gene>
<accession>C9YGA1</accession>
<sequence length="39" mass="4577">MVPSQFFPDATFSDHFDLFAIFFATLRRYDLAQIFTGRS</sequence>
<reference evidence="1" key="1">
    <citation type="journal article" date="2010" name="Nature">
        <title>The Dynamic genome of Hydra.</title>
        <authorList>
            <person name="Chapman J.A."/>
            <person name="Kirkness E.F."/>
            <person name="Simakov O."/>
            <person name="Hampson S.E."/>
            <person name="Mitros T."/>
            <person name="Weinmaier T."/>
            <person name="Rattei T."/>
            <person name="Balasubramanian P.G."/>
            <person name="Borman J."/>
            <person name="Busam D."/>
            <person name="Disbennett K."/>
            <person name="Pfannkoch C."/>
            <person name="Sumin N."/>
            <person name="Sutton G."/>
            <person name="Viswanathan L."/>
            <person name="Walenz B."/>
            <person name="Goodstein D.M."/>
            <person name="Hellsten U."/>
            <person name="Kawashima T."/>
            <person name="Prochnik S.E."/>
            <person name="Putnam N.H."/>
            <person name="Shu S."/>
            <person name="Blumberg B."/>
            <person name="Dana C.E."/>
            <person name="Gee L."/>
            <person name="Kibler D.F."/>
            <person name="Law L."/>
            <person name="Lindgens D."/>
            <person name="Martinez D.E."/>
            <person name="Peng J."/>
            <person name="Wigge P.A."/>
            <person name="Bertulat B."/>
            <person name="Guder C."/>
            <person name="Nakamura Y."/>
            <person name="Ozbek S."/>
            <person name="Watanabe H."/>
            <person name="Khalturin K."/>
            <person name="Hemmrich G."/>
            <person name="Franke A."/>
            <person name="Augustin R."/>
            <person name="Fraune S."/>
            <person name="Hayakawa E."/>
            <person name="Hayakawa S."/>
            <person name="Hirose M."/>
            <person name="Hwang J."/>
            <person name="Ikeo K."/>
            <person name="Nishimiya-Fujisawa C."/>
            <person name="Ogura A."/>
            <person name="Takahashi T."/>
            <person name="Steinmetz P.R."/>
            <person name="Zhang X."/>
            <person name="Aufschnaiter R."/>
            <person name="Eder M.K."/>
            <person name="Gorny A.K."/>
            <person name="Salvenmoser W."/>
            <person name="Heimberg A.M."/>
            <person name="Wheeler B.M."/>
            <person name="Peterson K.J."/>
            <person name="Boettger A."/>
            <person name="Tischler P."/>
            <person name="Wolf A."/>
            <person name="Gojobori T."/>
            <person name="Remington K.A."/>
            <person name="Strausberg R.L."/>
            <person name="Venter J."/>
            <person name="Technau U."/>
            <person name="Hobmayer B."/>
            <person name="Bosch T.C."/>
            <person name="Holstein T.W."/>
            <person name="Fujisawa T."/>
            <person name="Bode H.R."/>
            <person name="David C.N."/>
            <person name="Rokhsar D.S."/>
            <person name="Steele R.E."/>
        </authorList>
    </citation>
    <scope>NUCLEOTIDE SEQUENCE</scope>
</reference>
<proteinExistence type="predicted"/>
<name>C9YGA1_CURXX</name>
<evidence type="ECO:0000313" key="1">
    <source>
        <dbReference type="EMBL" id="CBA33229.1"/>
    </source>
</evidence>
<protein>
    <submittedName>
        <fullName evidence="1">Uncharacterized protein</fullName>
    </submittedName>
</protein>
<organism evidence="1">
    <name type="scientific">Curvibacter symbiont subsp. Hydra magnipapillata</name>
    <dbReference type="NCBI Taxonomy" id="667019"/>
    <lineage>
        <taxon>Bacteria</taxon>
        <taxon>Pseudomonadati</taxon>
        <taxon>Pseudomonadota</taxon>
        <taxon>Betaproteobacteria</taxon>
        <taxon>Burkholderiales</taxon>
        <taxon>Comamonadaceae</taxon>
        <taxon>Curvibacter</taxon>
    </lineage>
</organism>
<dbReference type="EMBL" id="FN543108">
    <property type="protein sequence ID" value="CBA33229.1"/>
    <property type="molecule type" value="Genomic_DNA"/>
</dbReference>
<dbReference type="AlphaFoldDB" id="C9YGA1"/>